<evidence type="ECO:0000313" key="2">
    <source>
        <dbReference type="Proteomes" id="UP000306037"/>
    </source>
</evidence>
<protein>
    <submittedName>
        <fullName evidence="1">Uncharacterized protein</fullName>
    </submittedName>
</protein>
<accession>A0A4U2ME23</accession>
<organism evidence="1 2">
    <name type="scientific">Bacillus wiedmannii</name>
    <dbReference type="NCBI Taxonomy" id="1890302"/>
    <lineage>
        <taxon>Bacteria</taxon>
        <taxon>Bacillati</taxon>
        <taxon>Bacillota</taxon>
        <taxon>Bacilli</taxon>
        <taxon>Bacillales</taxon>
        <taxon>Bacillaceae</taxon>
        <taxon>Bacillus</taxon>
        <taxon>Bacillus cereus group</taxon>
    </lineage>
</organism>
<gene>
    <name evidence="1" type="ORF">FC694_28630</name>
</gene>
<dbReference type="Pfam" id="PF18928">
    <property type="entry name" value="DUF5677"/>
    <property type="match status" value="1"/>
</dbReference>
<dbReference type="RefSeq" id="WP_137053839.1">
    <property type="nucleotide sequence ID" value="NZ_SZOM01000394.1"/>
</dbReference>
<name>A0A4U2ME23_9BACI</name>
<proteinExistence type="predicted"/>
<dbReference type="AlphaFoldDB" id="A0A4U2ME23"/>
<dbReference type="InterPro" id="IPR043733">
    <property type="entry name" value="DUF5677"/>
</dbReference>
<dbReference type="Proteomes" id="UP000306037">
    <property type="component" value="Unassembled WGS sequence"/>
</dbReference>
<comment type="caution">
    <text evidence="1">The sequence shown here is derived from an EMBL/GenBank/DDBJ whole genome shotgun (WGS) entry which is preliminary data.</text>
</comment>
<dbReference type="EMBL" id="SZOM01000394">
    <property type="protein sequence ID" value="TKH09036.1"/>
    <property type="molecule type" value="Genomic_DNA"/>
</dbReference>
<evidence type="ECO:0000313" key="1">
    <source>
        <dbReference type="EMBL" id="TKH09036.1"/>
    </source>
</evidence>
<sequence>MNNKLPAYTKIFEATQRRLKALKTTCLRHKEIDEVDILMFYLVGNINLRINTIFHLLENDITDGVLPLQRTLFELQIAFDAFTSAEDEDKKKYIKFFHKKYNFETTNKLNKFFENDSEEIKKIATPEEIETLSKLKDAALKEIKSEDVEVRRPEYKQWYEIASGKTLAGLCVELQEIGYYQCYDEPSNWVHPQRLIENMDFETFGQQMPSNFNIIIKGNLYWSINKLSDNISFLANYYNIIESDPLYQYGKKLYELAEELRILVEKESETTDSTPL</sequence>
<reference evidence="1 2" key="1">
    <citation type="journal article" date="2019" name="Environ. Microbiol.">
        <title>An active ?-lactamase is a part of an orchestrated cell wall stress resistance network of Bacillus subtilis and related rhizosphere species.</title>
        <authorList>
            <person name="Bucher T."/>
            <person name="Keren-Paz A."/>
            <person name="Hausser J."/>
            <person name="Olender T."/>
            <person name="Cytryn E."/>
            <person name="Kolodkin-Gal I."/>
        </authorList>
    </citation>
    <scope>NUCLEOTIDE SEQUENCE [LARGE SCALE GENOMIC DNA]</scope>
    <source>
        <strain evidence="1 2">I71</strain>
    </source>
</reference>